<gene>
    <name evidence="1" type="ORF">ACJIZ3_021920</name>
</gene>
<reference evidence="1 2" key="1">
    <citation type="submission" date="2024-12" db="EMBL/GenBank/DDBJ databases">
        <title>The unique morphological basis and parallel evolutionary history of personate flowers in Penstemon.</title>
        <authorList>
            <person name="Depatie T.H."/>
            <person name="Wessinger C.A."/>
        </authorList>
    </citation>
    <scope>NUCLEOTIDE SEQUENCE [LARGE SCALE GENOMIC DNA]</scope>
    <source>
        <strain evidence="1">WTNN_2</strain>
        <tissue evidence="1">Leaf</tissue>
    </source>
</reference>
<proteinExistence type="predicted"/>
<protein>
    <submittedName>
        <fullName evidence="1">Uncharacterized protein</fullName>
    </submittedName>
</protein>
<sequence length="50" mass="5984">MREYRWARNVDIWRRSRGPNFTFSGVALLCFCAGTRKINILQSDIYIYQP</sequence>
<comment type="caution">
    <text evidence="1">The sequence shown here is derived from an EMBL/GenBank/DDBJ whole genome shotgun (WGS) entry which is preliminary data.</text>
</comment>
<dbReference type="AlphaFoldDB" id="A0ABD3SMT2"/>
<dbReference type="EMBL" id="JBJXBP010000006">
    <property type="protein sequence ID" value="KAL3825891.1"/>
    <property type="molecule type" value="Genomic_DNA"/>
</dbReference>
<evidence type="ECO:0000313" key="1">
    <source>
        <dbReference type="EMBL" id="KAL3825891.1"/>
    </source>
</evidence>
<dbReference type="Proteomes" id="UP001634393">
    <property type="component" value="Unassembled WGS sequence"/>
</dbReference>
<organism evidence="1 2">
    <name type="scientific">Penstemon smallii</name>
    <dbReference type="NCBI Taxonomy" id="265156"/>
    <lineage>
        <taxon>Eukaryota</taxon>
        <taxon>Viridiplantae</taxon>
        <taxon>Streptophyta</taxon>
        <taxon>Embryophyta</taxon>
        <taxon>Tracheophyta</taxon>
        <taxon>Spermatophyta</taxon>
        <taxon>Magnoliopsida</taxon>
        <taxon>eudicotyledons</taxon>
        <taxon>Gunneridae</taxon>
        <taxon>Pentapetalae</taxon>
        <taxon>asterids</taxon>
        <taxon>lamiids</taxon>
        <taxon>Lamiales</taxon>
        <taxon>Plantaginaceae</taxon>
        <taxon>Cheloneae</taxon>
        <taxon>Penstemon</taxon>
    </lineage>
</organism>
<evidence type="ECO:0000313" key="2">
    <source>
        <dbReference type="Proteomes" id="UP001634393"/>
    </source>
</evidence>
<name>A0ABD3SMT2_9LAMI</name>
<accession>A0ABD3SMT2</accession>
<keyword evidence="2" id="KW-1185">Reference proteome</keyword>